<reference evidence="2" key="1">
    <citation type="submission" date="2018-05" db="EMBL/GenBank/DDBJ databases">
        <authorList>
            <person name="Lanie J.A."/>
            <person name="Ng W.-L."/>
            <person name="Kazmierczak K.M."/>
            <person name="Andrzejewski T.M."/>
            <person name="Davidsen T.M."/>
            <person name="Wayne K.J."/>
            <person name="Tettelin H."/>
            <person name="Glass J.I."/>
            <person name="Rusch D."/>
            <person name="Podicherti R."/>
            <person name="Tsui H.-C.T."/>
            <person name="Winkler M.E."/>
        </authorList>
    </citation>
    <scope>NUCLEOTIDE SEQUENCE</scope>
</reference>
<organism evidence="2">
    <name type="scientific">marine metagenome</name>
    <dbReference type="NCBI Taxonomy" id="408172"/>
    <lineage>
        <taxon>unclassified sequences</taxon>
        <taxon>metagenomes</taxon>
        <taxon>ecological metagenomes</taxon>
    </lineage>
</organism>
<evidence type="ECO:0000313" key="2">
    <source>
        <dbReference type="EMBL" id="SVB92246.1"/>
    </source>
</evidence>
<protein>
    <submittedName>
        <fullName evidence="2">Uncharacterized protein</fullName>
    </submittedName>
</protein>
<gene>
    <name evidence="2" type="ORF">METZ01_LOCUS245100</name>
</gene>
<evidence type="ECO:0000256" key="1">
    <source>
        <dbReference type="SAM" id="MobiDB-lite"/>
    </source>
</evidence>
<name>A0A382HY37_9ZZZZ</name>
<accession>A0A382HY37</accession>
<sequence>MVGHTRGQAEAAKKYVKPALQKAF</sequence>
<feature type="non-terminal residue" evidence="2">
    <location>
        <position position="24"/>
    </location>
</feature>
<proteinExistence type="predicted"/>
<feature type="region of interest" description="Disordered" evidence="1">
    <location>
        <begin position="1"/>
        <end position="24"/>
    </location>
</feature>
<dbReference type="EMBL" id="UINC01064009">
    <property type="protein sequence ID" value="SVB92246.1"/>
    <property type="molecule type" value="Genomic_DNA"/>
</dbReference>
<dbReference type="AlphaFoldDB" id="A0A382HY37"/>